<proteinExistence type="predicted"/>
<comment type="caution">
    <text evidence="1">The sequence shown here is derived from an EMBL/GenBank/DDBJ whole genome shotgun (WGS) entry which is preliminary data.</text>
</comment>
<reference evidence="1 2" key="1">
    <citation type="submission" date="2015-03" db="EMBL/GenBank/DDBJ databases">
        <authorList>
            <person name="Hassan Y.I."/>
            <person name="Lepp D."/>
            <person name="Zhou T."/>
        </authorList>
    </citation>
    <scope>NUCLEOTIDE SEQUENCE [LARGE SCALE GENOMIC DNA]</scope>
    <source>
        <strain evidence="1 2">GH2-10</strain>
    </source>
</reference>
<keyword evidence="2" id="KW-1185">Reference proteome</keyword>
<evidence type="ECO:0000313" key="1">
    <source>
        <dbReference type="EMBL" id="KKB78314.1"/>
    </source>
</evidence>
<organism evidence="1 2">
    <name type="scientific">Devosia soli</name>
    <dbReference type="NCBI Taxonomy" id="361041"/>
    <lineage>
        <taxon>Bacteria</taxon>
        <taxon>Pseudomonadati</taxon>
        <taxon>Pseudomonadota</taxon>
        <taxon>Alphaproteobacteria</taxon>
        <taxon>Hyphomicrobiales</taxon>
        <taxon>Devosiaceae</taxon>
        <taxon>Devosia</taxon>
    </lineage>
</organism>
<accession>A0A0F5L7Y6</accession>
<dbReference type="EMBL" id="LAJG01000022">
    <property type="protein sequence ID" value="KKB78314.1"/>
    <property type="molecule type" value="Genomic_DNA"/>
</dbReference>
<evidence type="ECO:0000313" key="2">
    <source>
        <dbReference type="Proteomes" id="UP000033514"/>
    </source>
</evidence>
<gene>
    <name evidence="1" type="ORF">VW35_11810</name>
</gene>
<protein>
    <submittedName>
        <fullName evidence="1">Uncharacterized protein</fullName>
    </submittedName>
</protein>
<dbReference type="PATRIC" id="fig|361041.3.peg.1733"/>
<dbReference type="Proteomes" id="UP000033514">
    <property type="component" value="Unassembled WGS sequence"/>
</dbReference>
<dbReference type="AlphaFoldDB" id="A0A0F5L7Y6"/>
<sequence>MPDMTDRETARPGLPIRIDISREQSSLPRFAPTAAFVSQLIVGRAAPVAQRRPINAVGAYRQSATSAVRRMPEGYRKTVVA</sequence>
<name>A0A0F5L7Y6_9HYPH</name>